<feature type="non-terminal residue" evidence="2">
    <location>
        <position position="1"/>
    </location>
</feature>
<comment type="caution">
    <text evidence="2">The sequence shown here is derived from an EMBL/GenBank/DDBJ whole genome shotgun (WGS) entry which is preliminary data.</text>
</comment>
<proteinExistence type="predicted"/>
<dbReference type="Proteomes" id="UP000037020">
    <property type="component" value="Unassembled WGS sequence"/>
</dbReference>
<reference evidence="2 3" key="1">
    <citation type="submission" date="2015-07" db="EMBL/GenBank/DDBJ databases">
        <authorList>
            <person name="Ju K.-S."/>
            <person name="Doroghazi J.R."/>
            <person name="Metcalf W.W."/>
        </authorList>
    </citation>
    <scope>NUCLEOTIDE SEQUENCE [LARGE SCALE GENOMIC DNA]</scope>
    <source>
        <strain evidence="2 3">NRRL B-3589</strain>
    </source>
</reference>
<keyword evidence="1" id="KW-1133">Transmembrane helix</keyword>
<protein>
    <recommendedName>
        <fullName evidence="4">Amino acid permease</fullName>
    </recommendedName>
</protein>
<evidence type="ECO:0000313" key="2">
    <source>
        <dbReference type="EMBL" id="KOG88443.1"/>
    </source>
</evidence>
<feature type="transmembrane region" description="Helical" evidence="1">
    <location>
        <begin position="41"/>
        <end position="61"/>
    </location>
</feature>
<accession>A0ABR5J4W8</accession>
<gene>
    <name evidence="2" type="ORF">ADK38_19795</name>
</gene>
<evidence type="ECO:0000256" key="1">
    <source>
        <dbReference type="SAM" id="Phobius"/>
    </source>
</evidence>
<sequence>RELPSGLALRMWGFPWLTWAALAAMATVLVLMVFDDSARPQLLWSAGATGVVLVVALVRGFRSDDTSGTHSHHRD</sequence>
<keyword evidence="1" id="KW-0812">Transmembrane</keyword>
<organism evidence="2 3">
    <name type="scientific">Streptomyces varsoviensis</name>
    <dbReference type="NCBI Taxonomy" id="67373"/>
    <lineage>
        <taxon>Bacteria</taxon>
        <taxon>Bacillati</taxon>
        <taxon>Actinomycetota</taxon>
        <taxon>Actinomycetes</taxon>
        <taxon>Kitasatosporales</taxon>
        <taxon>Streptomycetaceae</taxon>
        <taxon>Streptomyces</taxon>
    </lineage>
</organism>
<keyword evidence="3" id="KW-1185">Reference proteome</keyword>
<dbReference type="EMBL" id="LGUT01001686">
    <property type="protein sequence ID" value="KOG88443.1"/>
    <property type="molecule type" value="Genomic_DNA"/>
</dbReference>
<feature type="transmembrane region" description="Helical" evidence="1">
    <location>
        <begin position="12"/>
        <end position="34"/>
    </location>
</feature>
<evidence type="ECO:0000313" key="3">
    <source>
        <dbReference type="Proteomes" id="UP000037020"/>
    </source>
</evidence>
<keyword evidence="1" id="KW-0472">Membrane</keyword>
<evidence type="ECO:0008006" key="4">
    <source>
        <dbReference type="Google" id="ProtNLM"/>
    </source>
</evidence>
<name>A0ABR5J4W8_9ACTN</name>